<gene>
    <name evidence="1" type="ORF">EAG_04177</name>
</gene>
<evidence type="ECO:0000313" key="1">
    <source>
        <dbReference type="EMBL" id="EFN69419.1"/>
    </source>
</evidence>
<protein>
    <recommendedName>
        <fullName evidence="3">CCHC-type domain-containing protein</fullName>
    </recommendedName>
</protein>
<feature type="non-terminal residue" evidence="1">
    <location>
        <position position="79"/>
    </location>
</feature>
<dbReference type="AlphaFoldDB" id="E2AAX4"/>
<reference evidence="1 2" key="1">
    <citation type="journal article" date="2010" name="Science">
        <title>Genomic comparison of the ants Camponotus floridanus and Harpegnathos saltator.</title>
        <authorList>
            <person name="Bonasio R."/>
            <person name="Zhang G."/>
            <person name="Ye C."/>
            <person name="Mutti N.S."/>
            <person name="Fang X."/>
            <person name="Qin N."/>
            <person name="Donahue G."/>
            <person name="Yang P."/>
            <person name="Li Q."/>
            <person name="Li C."/>
            <person name="Zhang P."/>
            <person name="Huang Z."/>
            <person name="Berger S.L."/>
            <person name="Reinberg D."/>
            <person name="Wang J."/>
            <person name="Liebig J."/>
        </authorList>
    </citation>
    <scope>NUCLEOTIDE SEQUENCE [LARGE SCALE GENOMIC DNA]</scope>
    <source>
        <strain evidence="2">C129</strain>
    </source>
</reference>
<proteinExistence type="predicted"/>
<evidence type="ECO:0008006" key="3">
    <source>
        <dbReference type="Google" id="ProtNLM"/>
    </source>
</evidence>
<accession>E2AAX4</accession>
<organism evidence="2">
    <name type="scientific">Camponotus floridanus</name>
    <name type="common">Florida carpenter ant</name>
    <dbReference type="NCBI Taxonomy" id="104421"/>
    <lineage>
        <taxon>Eukaryota</taxon>
        <taxon>Metazoa</taxon>
        <taxon>Ecdysozoa</taxon>
        <taxon>Arthropoda</taxon>
        <taxon>Hexapoda</taxon>
        <taxon>Insecta</taxon>
        <taxon>Pterygota</taxon>
        <taxon>Neoptera</taxon>
        <taxon>Endopterygota</taxon>
        <taxon>Hymenoptera</taxon>
        <taxon>Apocrita</taxon>
        <taxon>Aculeata</taxon>
        <taxon>Formicoidea</taxon>
        <taxon>Formicidae</taxon>
        <taxon>Formicinae</taxon>
        <taxon>Camponotus</taxon>
    </lineage>
</organism>
<dbReference type="Proteomes" id="UP000000311">
    <property type="component" value="Unassembled WGS sequence"/>
</dbReference>
<dbReference type="InParanoid" id="E2AAX4"/>
<keyword evidence="2" id="KW-1185">Reference proteome</keyword>
<feature type="non-terminal residue" evidence="1">
    <location>
        <position position="1"/>
    </location>
</feature>
<evidence type="ECO:0000313" key="2">
    <source>
        <dbReference type="Proteomes" id="UP000000311"/>
    </source>
</evidence>
<dbReference type="EMBL" id="GL438199">
    <property type="protein sequence ID" value="EFN69419.1"/>
    <property type="molecule type" value="Genomic_DNA"/>
</dbReference>
<name>E2AAX4_CAMFO</name>
<sequence length="79" mass="9051">TNNLIIVWEGNYRPDKISLCGGMMTLKVRPFVEAARQCFNCYKFGHVKAGCKAKHRRIICRKEGIHGKCDKFVRYANCG</sequence>